<dbReference type="InterPro" id="IPR012864">
    <property type="entry name" value="PCO/ADO"/>
</dbReference>
<keyword evidence="3" id="KW-0408">Iron</keyword>
<protein>
    <submittedName>
        <fullName evidence="4">Uncharacterized protein</fullName>
    </submittedName>
</protein>
<proteinExistence type="predicted"/>
<dbReference type="Pfam" id="PF07847">
    <property type="entry name" value="PCO_ADO"/>
    <property type="match status" value="1"/>
</dbReference>
<accession>A0A8S1NIY9</accession>
<dbReference type="AlphaFoldDB" id="A0A8S1NIY9"/>
<dbReference type="OMA" id="GIREGWN"/>
<evidence type="ECO:0000256" key="3">
    <source>
        <dbReference type="ARBA" id="ARBA00023004"/>
    </source>
</evidence>
<evidence type="ECO:0000256" key="2">
    <source>
        <dbReference type="ARBA" id="ARBA00023002"/>
    </source>
</evidence>
<dbReference type="EMBL" id="CAJJDM010000094">
    <property type="protein sequence ID" value="CAD8092738.1"/>
    <property type="molecule type" value="Genomic_DNA"/>
</dbReference>
<dbReference type="Proteomes" id="UP000688137">
    <property type="component" value="Unassembled WGS sequence"/>
</dbReference>
<dbReference type="PANTHER" id="PTHR22966">
    <property type="entry name" value="2-AMINOETHANETHIOL DIOXYGENASE"/>
    <property type="match status" value="1"/>
</dbReference>
<keyword evidence="5" id="KW-1185">Reference proteome</keyword>
<dbReference type="PANTHER" id="PTHR22966:SF61">
    <property type="entry name" value="2-AMINOETHANETHIOL DIOXYGENASE"/>
    <property type="match status" value="1"/>
</dbReference>
<keyword evidence="2" id="KW-0560">Oxidoreductase</keyword>
<evidence type="ECO:0000313" key="5">
    <source>
        <dbReference type="Proteomes" id="UP000688137"/>
    </source>
</evidence>
<dbReference type="GO" id="GO:0046872">
    <property type="term" value="F:metal ion binding"/>
    <property type="evidence" value="ECO:0007669"/>
    <property type="project" value="UniProtKB-KW"/>
</dbReference>
<evidence type="ECO:0000313" key="4">
    <source>
        <dbReference type="EMBL" id="CAD8092738.1"/>
    </source>
</evidence>
<evidence type="ECO:0000256" key="1">
    <source>
        <dbReference type="ARBA" id="ARBA00022723"/>
    </source>
</evidence>
<reference evidence="4" key="1">
    <citation type="submission" date="2021-01" db="EMBL/GenBank/DDBJ databases">
        <authorList>
            <consortium name="Genoscope - CEA"/>
            <person name="William W."/>
        </authorList>
    </citation>
    <scope>NUCLEOTIDE SEQUENCE</scope>
</reference>
<dbReference type="GO" id="GO:0016702">
    <property type="term" value="F:oxidoreductase activity, acting on single donors with incorporation of molecular oxygen, incorporation of two atoms of oxygen"/>
    <property type="evidence" value="ECO:0007669"/>
    <property type="project" value="InterPro"/>
</dbReference>
<organism evidence="4 5">
    <name type="scientific">Paramecium primaurelia</name>
    <dbReference type="NCBI Taxonomy" id="5886"/>
    <lineage>
        <taxon>Eukaryota</taxon>
        <taxon>Sar</taxon>
        <taxon>Alveolata</taxon>
        <taxon>Ciliophora</taxon>
        <taxon>Intramacronucleata</taxon>
        <taxon>Oligohymenophorea</taxon>
        <taxon>Peniculida</taxon>
        <taxon>Parameciidae</taxon>
        <taxon>Paramecium</taxon>
    </lineage>
</organism>
<comment type="caution">
    <text evidence="4">The sequence shown here is derived from an EMBL/GenBank/DDBJ whole genome shotgun (WGS) entry which is preliminary data.</text>
</comment>
<gene>
    <name evidence="4" type="ORF">PPRIM_AZ9-3.1.T0910103</name>
</gene>
<sequence length="207" mass="24261">MQNLIKESKRIYSQFLLHGPKYLDTFDYQPITTFTIEALKTKSLQDYINKNLTMYQEISMLPIQFEPDNSFAFAIFTLAPQVTMPLHDHPDMFVLSYVLHGEGIREGWNIKQVDQEKVNQFKKTTIQQDVRVEAEELPSLSLKTGDICYTTPNKCNLHSFINNSSTQPFVFLDIIVPHYDENTNRTITYFQRNNKENQLKLIQQDEL</sequence>
<keyword evidence="1" id="KW-0479">Metal-binding</keyword>
<name>A0A8S1NIY9_PARPR</name>